<dbReference type="GO" id="GO:0044874">
    <property type="term" value="P:lipoprotein localization to outer membrane"/>
    <property type="evidence" value="ECO:0007669"/>
    <property type="project" value="TreeGrafter"/>
</dbReference>
<evidence type="ECO:0000256" key="7">
    <source>
        <dbReference type="SAM" id="Phobius"/>
    </source>
</evidence>
<gene>
    <name evidence="9" type="primary">ycfW</name>
</gene>
<comment type="similarity">
    <text evidence="2">Belongs to the ABC-4 integral membrane protein family. LolC/E subfamily.</text>
</comment>
<evidence type="ECO:0000259" key="8">
    <source>
        <dbReference type="Pfam" id="PF02687"/>
    </source>
</evidence>
<dbReference type="AlphaFoldDB" id="G3E1Y6"/>
<dbReference type="InterPro" id="IPR051447">
    <property type="entry name" value="Lipoprotein-release_system"/>
</dbReference>
<feature type="transmembrane region" description="Helical" evidence="7">
    <location>
        <begin position="6"/>
        <end position="28"/>
    </location>
</feature>
<keyword evidence="3" id="KW-1003">Cell membrane</keyword>
<feature type="transmembrane region" description="Helical" evidence="7">
    <location>
        <begin position="40"/>
        <end position="65"/>
    </location>
</feature>
<protein>
    <submittedName>
        <fullName evidence="9">YcfW</fullName>
    </submittedName>
</protein>
<feature type="non-terminal residue" evidence="9">
    <location>
        <position position="1"/>
    </location>
</feature>
<accession>G3E1Y6</accession>
<dbReference type="EMBL" id="HQ387080">
    <property type="protein sequence ID" value="AEP04057.1"/>
    <property type="molecule type" value="Genomic_DNA"/>
</dbReference>
<dbReference type="PANTHER" id="PTHR30489">
    <property type="entry name" value="LIPOPROTEIN-RELEASING SYSTEM TRANSMEMBRANE PROTEIN LOLE"/>
    <property type="match status" value="1"/>
</dbReference>
<evidence type="ECO:0000256" key="4">
    <source>
        <dbReference type="ARBA" id="ARBA00022692"/>
    </source>
</evidence>
<sequence length="133" mass="15422">FIFASSIIFILIAIMKKKIYDINILFALGAKNKLIYCVFLWYSLIYIIFGIIFGTSIGLLISSYFDKIIQNIEKFLNTKFLSSNIYFIDFIPIKVIYSDIFYIILLVFSLVIVCSSYSILKIIHKNSIRSILS</sequence>
<evidence type="ECO:0000313" key="9">
    <source>
        <dbReference type="EMBL" id="AEP04057.1"/>
    </source>
</evidence>
<name>G3E1Y6_WIGGL</name>
<evidence type="ECO:0000256" key="2">
    <source>
        <dbReference type="ARBA" id="ARBA00005236"/>
    </source>
</evidence>
<keyword evidence="5 7" id="KW-1133">Transmembrane helix</keyword>
<reference evidence="9" key="1">
    <citation type="journal article" date="2011" name="PLoS Negl. Trop. Dis.">
        <title>Cryptic Diversity within the Major Trypanosomiasis Vector Glossina fuscipes Revealed by Molecular Markers.</title>
        <authorList>
            <person name="Dyer N.A."/>
            <person name="Ravel S."/>
            <person name="Choi K.S."/>
            <person name="Darby A.C."/>
            <person name="Causse S."/>
            <person name="Kapitano B."/>
            <person name="Hall M.J."/>
            <person name="Steen K."/>
            <person name="Lutumba P."/>
            <person name="Madinga J."/>
            <person name="Torr S.J."/>
            <person name="Okedi L.M."/>
            <person name="Lehane M.J."/>
            <person name="Donnelly M.J."/>
        </authorList>
    </citation>
    <scope>NUCLEOTIDE SEQUENCE</scope>
    <source>
        <strain evidence="9">Gff_Ung_13</strain>
    </source>
</reference>
<dbReference type="Pfam" id="PF02687">
    <property type="entry name" value="FtsX"/>
    <property type="match status" value="1"/>
</dbReference>
<feature type="domain" description="ABC3 transporter permease C-terminal" evidence="8">
    <location>
        <begin position="3"/>
        <end position="126"/>
    </location>
</feature>
<evidence type="ECO:0000256" key="5">
    <source>
        <dbReference type="ARBA" id="ARBA00022989"/>
    </source>
</evidence>
<organism evidence="9">
    <name type="scientific">Wigglesworthia glossinidia endosymbiont of Glossina fuscipes fuscipes</name>
    <dbReference type="NCBI Taxonomy" id="1088545"/>
    <lineage>
        <taxon>Bacteria</taxon>
        <taxon>Pseudomonadati</taxon>
        <taxon>Pseudomonadota</taxon>
        <taxon>Gammaproteobacteria</taxon>
        <taxon>Enterobacterales</taxon>
        <taxon>Erwiniaceae</taxon>
        <taxon>Wigglesworthia</taxon>
    </lineage>
</organism>
<dbReference type="PANTHER" id="PTHR30489:SF0">
    <property type="entry name" value="LIPOPROTEIN-RELEASING SYSTEM TRANSMEMBRANE PROTEIN LOLE"/>
    <property type="match status" value="1"/>
</dbReference>
<dbReference type="InterPro" id="IPR003838">
    <property type="entry name" value="ABC3_permease_C"/>
</dbReference>
<comment type="subcellular location">
    <subcellularLocation>
        <location evidence="1">Cell membrane</location>
        <topology evidence="1">Multi-pass membrane protein</topology>
    </subcellularLocation>
</comment>
<feature type="transmembrane region" description="Helical" evidence="7">
    <location>
        <begin position="100"/>
        <end position="120"/>
    </location>
</feature>
<proteinExistence type="inferred from homology"/>
<keyword evidence="4 7" id="KW-0812">Transmembrane</keyword>
<evidence type="ECO:0000256" key="3">
    <source>
        <dbReference type="ARBA" id="ARBA00022475"/>
    </source>
</evidence>
<evidence type="ECO:0000256" key="1">
    <source>
        <dbReference type="ARBA" id="ARBA00004651"/>
    </source>
</evidence>
<evidence type="ECO:0000256" key="6">
    <source>
        <dbReference type="ARBA" id="ARBA00023136"/>
    </source>
</evidence>
<keyword evidence="6 7" id="KW-0472">Membrane</keyword>
<dbReference type="GO" id="GO:0098797">
    <property type="term" value="C:plasma membrane protein complex"/>
    <property type="evidence" value="ECO:0007669"/>
    <property type="project" value="TreeGrafter"/>
</dbReference>